<dbReference type="Pfam" id="PF13768">
    <property type="entry name" value="VWA_3"/>
    <property type="match status" value="2"/>
</dbReference>
<feature type="region of interest" description="Disordered" evidence="1">
    <location>
        <begin position="671"/>
        <end position="690"/>
    </location>
</feature>
<dbReference type="InterPro" id="IPR036465">
    <property type="entry name" value="vWFA_dom_sf"/>
</dbReference>
<feature type="domain" description="VIT" evidence="3">
    <location>
        <begin position="38"/>
        <end position="161"/>
    </location>
</feature>
<dbReference type="PROSITE" id="PS50234">
    <property type="entry name" value="VWFA"/>
    <property type="match status" value="1"/>
</dbReference>
<sequence length="918" mass="100469">MPSPDLLFAISNFNHKTFEDASTTSSRFFFTVTMTGYAGIVYHSLNRHLLHLPLQKAYIRVWIVDISARITLSQVFENESGSPTSRAKYVFPLPASASVCAFELEHADGRVLTGVTEETPEAAPIFGVHARESARLDQLFTISVGSIPARQKVTVKLTFVMNLLDEGSDHVCLRLPMAIAKRYGETPAAILTTDRRTRVQITVDAQTSDVIQDIRSPTHKIYPKRFRTRTGATDGQRMTVTWLSETFLDQDFVLEVHARGLNESRCFAEIHPKRADTIAMQLSFVPKFEMPRVASHEYIFVVDRTSSMSGAPMETTKRTLEMLFRLLPDADTTFNIFSFASKVDGMWERSVPLNEENMQYAILNTQAIRANDSGTGFAHALQLAVASRNRNRPTVIFVLTGGGGYVGAKPLQRKGMFARCRRAVTRVFKRLRPSSYSNSSKHLDPFEVVSAAVDSCRPNAPLRLFTLGIGERVASAVCERLARSGKGECMFAVQVEDIIEKCAMLLNAGRTCVIENIMVDWHGPGVPLAINFSPSNYHRSLPQLEPPPPIQQAPHSITSVFPGMHISIFAITAFRSIPPEVRVRAKVEGLAEVLELVVPVTAAKQPFEDEPPLLHTLAARELITHLAEGSAPLPRPVAPATSEQVQKAAIVRLGLGYKLVSPHTSFVAIESQRGGATPRERSRQQHYYVSPSSVTSDAAGDYALGIDVAVVQTALDNLSRVADAVSSFYQAALAQSCSSSSSSQSARPFLHDHSSTDTFSTLSSLEGSFTGSQWTYSLSSSPSEGTIQRIPTPVFGPTRNIRLPRRTPVSGACPPPIPKEVYELVMLQSSDGAYVPSPKLEALVGVEIPKNAANWRVDETIWAIAVVVAYLKRRLGSRPDLLHALLSKPLAYVGGKGRSLLGAPGFSKLVVTAGNYVG</sequence>
<evidence type="ECO:0008006" key="6">
    <source>
        <dbReference type="Google" id="ProtNLM"/>
    </source>
</evidence>
<evidence type="ECO:0000256" key="1">
    <source>
        <dbReference type="SAM" id="MobiDB-lite"/>
    </source>
</evidence>
<keyword evidence="5" id="KW-1185">Reference proteome</keyword>
<dbReference type="InterPro" id="IPR002035">
    <property type="entry name" value="VWF_A"/>
</dbReference>
<dbReference type="Proteomes" id="UP000054485">
    <property type="component" value="Unassembled WGS sequence"/>
</dbReference>
<reference evidence="4 5" key="1">
    <citation type="submission" date="2014-04" db="EMBL/GenBank/DDBJ databases">
        <authorList>
            <consortium name="DOE Joint Genome Institute"/>
            <person name="Kuo A."/>
            <person name="Ruytinx J."/>
            <person name="Rineau F."/>
            <person name="Colpaert J."/>
            <person name="Kohler A."/>
            <person name="Nagy L.G."/>
            <person name="Floudas D."/>
            <person name="Copeland A."/>
            <person name="Barry K.W."/>
            <person name="Cichocki N."/>
            <person name="Veneault-Fourrey C."/>
            <person name="LaButti K."/>
            <person name="Lindquist E.A."/>
            <person name="Lipzen A."/>
            <person name="Lundell T."/>
            <person name="Morin E."/>
            <person name="Murat C."/>
            <person name="Sun H."/>
            <person name="Tunlid A."/>
            <person name="Henrissat B."/>
            <person name="Grigoriev I.V."/>
            <person name="Hibbett D.S."/>
            <person name="Martin F."/>
            <person name="Nordberg H.P."/>
            <person name="Cantor M.N."/>
            <person name="Hua S.X."/>
        </authorList>
    </citation>
    <scope>NUCLEOTIDE SEQUENCE [LARGE SCALE GENOMIC DNA]</scope>
    <source>
        <strain evidence="4 5">UH-Slu-Lm8-n1</strain>
    </source>
</reference>
<dbReference type="SMART" id="SM00327">
    <property type="entry name" value="VWA"/>
    <property type="match status" value="1"/>
</dbReference>
<dbReference type="OrthoDB" id="1729737at2759"/>
<evidence type="ECO:0000313" key="4">
    <source>
        <dbReference type="EMBL" id="KIK42612.1"/>
    </source>
</evidence>
<dbReference type="SMART" id="SM00609">
    <property type="entry name" value="VIT"/>
    <property type="match status" value="1"/>
</dbReference>
<dbReference type="HOGENOM" id="CLU_003826_0_0_1"/>
<organism evidence="4 5">
    <name type="scientific">Suillus luteus UH-Slu-Lm8-n1</name>
    <dbReference type="NCBI Taxonomy" id="930992"/>
    <lineage>
        <taxon>Eukaryota</taxon>
        <taxon>Fungi</taxon>
        <taxon>Dikarya</taxon>
        <taxon>Basidiomycota</taxon>
        <taxon>Agaricomycotina</taxon>
        <taxon>Agaricomycetes</taxon>
        <taxon>Agaricomycetidae</taxon>
        <taxon>Boletales</taxon>
        <taxon>Suillineae</taxon>
        <taxon>Suillaceae</taxon>
        <taxon>Suillus</taxon>
    </lineage>
</organism>
<dbReference type="PANTHER" id="PTHR45737">
    <property type="entry name" value="VON WILLEBRAND FACTOR A DOMAIN-CONTAINING PROTEIN 5A"/>
    <property type="match status" value="1"/>
</dbReference>
<proteinExistence type="predicted"/>
<reference evidence="5" key="2">
    <citation type="submission" date="2015-01" db="EMBL/GenBank/DDBJ databases">
        <title>Evolutionary Origins and Diversification of the Mycorrhizal Mutualists.</title>
        <authorList>
            <consortium name="DOE Joint Genome Institute"/>
            <consortium name="Mycorrhizal Genomics Consortium"/>
            <person name="Kohler A."/>
            <person name="Kuo A."/>
            <person name="Nagy L.G."/>
            <person name="Floudas D."/>
            <person name="Copeland A."/>
            <person name="Barry K.W."/>
            <person name="Cichocki N."/>
            <person name="Veneault-Fourrey C."/>
            <person name="LaButti K."/>
            <person name="Lindquist E.A."/>
            <person name="Lipzen A."/>
            <person name="Lundell T."/>
            <person name="Morin E."/>
            <person name="Murat C."/>
            <person name="Riley R."/>
            <person name="Ohm R."/>
            <person name="Sun H."/>
            <person name="Tunlid A."/>
            <person name="Henrissat B."/>
            <person name="Grigoriev I.V."/>
            <person name="Hibbett D.S."/>
            <person name="Martin F."/>
        </authorList>
    </citation>
    <scope>NUCLEOTIDE SEQUENCE [LARGE SCALE GENOMIC DNA]</scope>
    <source>
        <strain evidence="5">UH-Slu-Lm8-n1</strain>
    </source>
</reference>
<protein>
    <recommendedName>
        <fullName evidence="6">VIT domain-containing protein</fullName>
    </recommendedName>
</protein>
<accession>A0A0D0B8A1</accession>
<dbReference type="PANTHER" id="PTHR45737:SF6">
    <property type="entry name" value="VON WILLEBRAND FACTOR A DOMAIN-CONTAINING PROTEIN 5A"/>
    <property type="match status" value="1"/>
</dbReference>
<dbReference type="AlphaFoldDB" id="A0A0D0B8A1"/>
<dbReference type="InParanoid" id="A0A0D0B8A1"/>
<dbReference type="EMBL" id="KN835234">
    <property type="protein sequence ID" value="KIK42612.1"/>
    <property type="molecule type" value="Genomic_DNA"/>
</dbReference>
<gene>
    <name evidence="4" type="ORF">CY34DRAFT_804766</name>
</gene>
<dbReference type="Gene3D" id="3.40.50.410">
    <property type="entry name" value="von Willebrand factor, type A domain"/>
    <property type="match status" value="1"/>
</dbReference>
<dbReference type="PROSITE" id="PS51468">
    <property type="entry name" value="VIT"/>
    <property type="match status" value="1"/>
</dbReference>
<dbReference type="InterPro" id="IPR013694">
    <property type="entry name" value="VIT"/>
</dbReference>
<dbReference type="Pfam" id="PF08487">
    <property type="entry name" value="VIT"/>
    <property type="match status" value="1"/>
</dbReference>
<feature type="domain" description="VWFA" evidence="2">
    <location>
        <begin position="297"/>
        <end position="517"/>
    </location>
</feature>
<dbReference type="SUPFAM" id="SSF53300">
    <property type="entry name" value="vWA-like"/>
    <property type="match status" value="1"/>
</dbReference>
<name>A0A0D0B8A1_9AGAM</name>
<dbReference type="STRING" id="930992.A0A0D0B8A1"/>
<evidence type="ECO:0000313" key="5">
    <source>
        <dbReference type="Proteomes" id="UP000054485"/>
    </source>
</evidence>
<evidence type="ECO:0000259" key="3">
    <source>
        <dbReference type="PROSITE" id="PS51468"/>
    </source>
</evidence>
<evidence type="ECO:0000259" key="2">
    <source>
        <dbReference type="PROSITE" id="PS50234"/>
    </source>
</evidence>